<evidence type="ECO:0000256" key="1">
    <source>
        <dbReference type="SAM" id="MobiDB-lite"/>
    </source>
</evidence>
<feature type="region of interest" description="Disordered" evidence="1">
    <location>
        <begin position="29"/>
        <end position="63"/>
    </location>
</feature>
<dbReference type="EMBL" id="JARJBB010000010">
    <property type="protein sequence ID" value="MDF3300881.1"/>
    <property type="molecule type" value="Genomic_DNA"/>
</dbReference>
<feature type="compositionally biased region" description="Low complexity" evidence="1">
    <location>
        <begin position="29"/>
        <end position="60"/>
    </location>
</feature>
<evidence type="ECO:0000259" key="3">
    <source>
        <dbReference type="Pfam" id="PF03713"/>
    </source>
</evidence>
<sequence>MASRRSLIRRTAALTAAATATVILAACGSSDSSSSSSSGHSGHDMGAMSSARPSAAASAAKGGKNAQDVSFAQKMIPHHRQAVSMAGLAPSRAKSQQVKDLAEKIEQAQAPEINTMSGWLRTWGAKVPGTGMSGMENMPGMAHSDSSMSGMMSDADMAELKGLSGAAFDRAFLQMMIRHHQGAIEMAKAEQAKGAYGPARTMAKSIVTSQSAEIAEMNAMLGK</sequence>
<dbReference type="Gene3D" id="1.20.1260.10">
    <property type="match status" value="1"/>
</dbReference>
<feature type="signal peptide" evidence="2">
    <location>
        <begin position="1"/>
        <end position="25"/>
    </location>
</feature>
<dbReference type="InterPro" id="IPR005183">
    <property type="entry name" value="DUF305_CopM-like"/>
</dbReference>
<gene>
    <name evidence="4" type="ORF">P3H78_20090</name>
</gene>
<accession>A0ABT6A8B6</accession>
<evidence type="ECO:0000313" key="5">
    <source>
        <dbReference type="Proteomes" id="UP001221150"/>
    </source>
</evidence>
<dbReference type="PROSITE" id="PS51257">
    <property type="entry name" value="PROKAR_LIPOPROTEIN"/>
    <property type="match status" value="1"/>
</dbReference>
<dbReference type="PANTHER" id="PTHR36933">
    <property type="entry name" value="SLL0788 PROTEIN"/>
    <property type="match status" value="1"/>
</dbReference>
<reference evidence="4 5" key="1">
    <citation type="submission" date="2023-03" db="EMBL/GenBank/DDBJ databases">
        <title>Draft genome sequence of Streptomyces sp. K1PA1 isolated from peat swamp forest in Thailand.</title>
        <authorList>
            <person name="Klaysubun C."/>
            <person name="Duangmal K."/>
        </authorList>
    </citation>
    <scope>NUCLEOTIDE SEQUENCE [LARGE SCALE GENOMIC DNA]</scope>
    <source>
        <strain evidence="4 5">K1PA1</strain>
    </source>
</reference>
<dbReference type="Pfam" id="PF03713">
    <property type="entry name" value="DUF305"/>
    <property type="match status" value="1"/>
</dbReference>
<dbReference type="InterPro" id="IPR012347">
    <property type="entry name" value="Ferritin-like"/>
</dbReference>
<organism evidence="4 5">
    <name type="scientific">Streptomyces tropicalis</name>
    <dbReference type="NCBI Taxonomy" id="3034234"/>
    <lineage>
        <taxon>Bacteria</taxon>
        <taxon>Bacillati</taxon>
        <taxon>Actinomycetota</taxon>
        <taxon>Actinomycetes</taxon>
        <taxon>Kitasatosporales</taxon>
        <taxon>Streptomycetaceae</taxon>
        <taxon>Streptomyces</taxon>
    </lineage>
</organism>
<evidence type="ECO:0000256" key="2">
    <source>
        <dbReference type="SAM" id="SignalP"/>
    </source>
</evidence>
<feature type="domain" description="DUF305" evidence="3">
    <location>
        <begin position="68"/>
        <end position="221"/>
    </location>
</feature>
<feature type="chain" id="PRO_5045171950" evidence="2">
    <location>
        <begin position="26"/>
        <end position="223"/>
    </location>
</feature>
<dbReference type="Proteomes" id="UP001221150">
    <property type="component" value="Unassembled WGS sequence"/>
</dbReference>
<evidence type="ECO:0000313" key="4">
    <source>
        <dbReference type="EMBL" id="MDF3300881.1"/>
    </source>
</evidence>
<dbReference type="PANTHER" id="PTHR36933:SF1">
    <property type="entry name" value="SLL0788 PROTEIN"/>
    <property type="match status" value="1"/>
</dbReference>
<protein>
    <submittedName>
        <fullName evidence="4">DUF305 domain-containing protein</fullName>
    </submittedName>
</protein>
<keyword evidence="2" id="KW-0732">Signal</keyword>
<comment type="caution">
    <text evidence="4">The sequence shown here is derived from an EMBL/GenBank/DDBJ whole genome shotgun (WGS) entry which is preliminary data.</text>
</comment>
<keyword evidence="5" id="KW-1185">Reference proteome</keyword>
<dbReference type="RefSeq" id="WP_276110448.1">
    <property type="nucleotide sequence ID" value="NZ_JARJBB010000010.1"/>
</dbReference>
<proteinExistence type="predicted"/>
<name>A0ABT6A8B6_9ACTN</name>